<dbReference type="InterPro" id="IPR051050">
    <property type="entry name" value="Lipid_II_flippase_MurJ/MviN"/>
</dbReference>
<evidence type="ECO:0000256" key="5">
    <source>
        <dbReference type="ARBA" id="ARBA00022984"/>
    </source>
</evidence>
<evidence type="ECO:0000256" key="8">
    <source>
        <dbReference type="SAM" id="Phobius"/>
    </source>
</evidence>
<evidence type="ECO:0000256" key="4">
    <source>
        <dbReference type="ARBA" id="ARBA00022960"/>
    </source>
</evidence>
<comment type="caution">
    <text evidence="9">The sequence shown here is derived from an EMBL/GenBank/DDBJ whole genome shotgun (WGS) entry which is preliminary data.</text>
</comment>
<dbReference type="Pfam" id="PF03023">
    <property type="entry name" value="MurJ"/>
    <property type="match status" value="1"/>
</dbReference>
<keyword evidence="6 8" id="KW-1133">Transmembrane helix</keyword>
<proteinExistence type="inferred from homology"/>
<dbReference type="NCBIfam" id="TIGR01695">
    <property type="entry name" value="murJ_mviN"/>
    <property type="match status" value="1"/>
</dbReference>
<dbReference type="CDD" id="cd13123">
    <property type="entry name" value="MATE_MurJ_like"/>
    <property type="match status" value="1"/>
</dbReference>
<keyword evidence="2" id="KW-1003">Cell membrane</keyword>
<feature type="transmembrane region" description="Helical" evidence="8">
    <location>
        <begin position="221"/>
        <end position="245"/>
    </location>
</feature>
<name>A0A660S8W7_UNCT6</name>
<feature type="transmembrane region" description="Helical" evidence="8">
    <location>
        <begin position="340"/>
        <end position="361"/>
    </location>
</feature>
<keyword evidence="3 8" id="KW-0812">Transmembrane</keyword>
<dbReference type="GO" id="GO:0005886">
    <property type="term" value="C:plasma membrane"/>
    <property type="evidence" value="ECO:0007669"/>
    <property type="project" value="UniProtKB-SubCell"/>
</dbReference>
<feature type="transmembrane region" description="Helical" evidence="8">
    <location>
        <begin position="440"/>
        <end position="457"/>
    </location>
</feature>
<gene>
    <name evidence="9" type="primary">mviN</name>
    <name evidence="9" type="ORF">DRP44_03745</name>
</gene>
<keyword evidence="5" id="KW-0573">Peptidoglycan synthesis</keyword>
<organism evidence="9 10">
    <name type="scientific">candidate division TA06 bacterium</name>
    <dbReference type="NCBI Taxonomy" id="2250710"/>
    <lineage>
        <taxon>Bacteria</taxon>
        <taxon>Bacteria division TA06</taxon>
    </lineage>
</organism>
<feature type="non-terminal residue" evidence="9">
    <location>
        <position position="1"/>
    </location>
</feature>
<feature type="transmembrane region" description="Helical" evidence="8">
    <location>
        <begin position="152"/>
        <end position="170"/>
    </location>
</feature>
<keyword evidence="4" id="KW-0133">Cell shape</keyword>
<feature type="transmembrane region" description="Helical" evidence="8">
    <location>
        <begin position="176"/>
        <end position="200"/>
    </location>
</feature>
<dbReference type="HAMAP" id="MF_02078">
    <property type="entry name" value="MurJ_MviN"/>
    <property type="match status" value="1"/>
</dbReference>
<dbReference type="Proteomes" id="UP000282321">
    <property type="component" value="Unassembled WGS sequence"/>
</dbReference>
<dbReference type="GO" id="GO:0008360">
    <property type="term" value="P:regulation of cell shape"/>
    <property type="evidence" value="ECO:0007669"/>
    <property type="project" value="UniProtKB-KW"/>
</dbReference>
<comment type="subcellular location">
    <subcellularLocation>
        <location evidence="1">Cell membrane</location>
        <topology evidence="1">Multi-pass membrane protein</topology>
    </subcellularLocation>
</comment>
<evidence type="ECO:0000256" key="6">
    <source>
        <dbReference type="ARBA" id="ARBA00022989"/>
    </source>
</evidence>
<dbReference type="PANTHER" id="PTHR47019">
    <property type="entry name" value="LIPID II FLIPPASE MURJ"/>
    <property type="match status" value="1"/>
</dbReference>
<feature type="transmembrane region" description="Helical" evidence="8">
    <location>
        <begin position="469"/>
        <end position="490"/>
    </location>
</feature>
<evidence type="ECO:0000256" key="1">
    <source>
        <dbReference type="ARBA" id="ARBA00004651"/>
    </source>
</evidence>
<sequence>VAITRVLGLIREIIYAQYFGAGMLMDVFRVAFNLPNFLRDLFSEGSLSASFIPVCADKFKQEGEKEAADFTSQVLNNILIAITLITALLILIAPILVRIFVPGFLKNPYQFALTVTTMRIIFPFLIFITMSSIIMGFLNINKDFSITGISPSLWNLSIITAVMLLTPMFKRYSLPIIYSGAIGVVIGGFFQFAFQVPFAYRHKFRFSTHVNFKDPNFTKIIKLWIPMVIGAASYGLMFLVNNFIASFLKTGSISSLSYAFRLLQLPLGIFGVSIFTVSLPRASLENAEKDNEKVKITLIKSLHLLSVLLLPSAFFLLTDAFSIVRLIYQHGAFGENATIITAQILQLYAIGLFTIGANKVITGIYYSFKESKLPMISSLITVCFNIILALLLIKPLQVKSLALALALGSFVNFAILTRMFSKKFFSFPLSDFLKKSTPSLFASLITSGIFILYKRYFVLLNNNTKWHQLINMTADIIVFSVIYLILVAIFDKYVHEQIKRILKWKKT</sequence>
<feature type="transmembrane region" description="Helical" evidence="8">
    <location>
        <begin position="304"/>
        <end position="328"/>
    </location>
</feature>
<evidence type="ECO:0000313" key="9">
    <source>
        <dbReference type="EMBL" id="RKX66592.1"/>
    </source>
</evidence>
<feature type="transmembrane region" description="Helical" evidence="8">
    <location>
        <begin position="120"/>
        <end position="140"/>
    </location>
</feature>
<reference evidence="9 10" key="1">
    <citation type="submission" date="2018-06" db="EMBL/GenBank/DDBJ databases">
        <title>Extensive metabolic versatility and redundancy in microbially diverse, dynamic hydrothermal sediments.</title>
        <authorList>
            <person name="Dombrowski N."/>
            <person name="Teske A."/>
            <person name="Baker B.J."/>
        </authorList>
    </citation>
    <scope>NUCLEOTIDE SEQUENCE [LARGE SCALE GENOMIC DNA]</scope>
    <source>
        <strain evidence="9">B35_G9</strain>
    </source>
</reference>
<accession>A0A660S8W7</accession>
<feature type="transmembrane region" description="Helical" evidence="8">
    <location>
        <begin position="265"/>
        <end position="284"/>
    </location>
</feature>
<evidence type="ECO:0000256" key="7">
    <source>
        <dbReference type="ARBA" id="ARBA00023136"/>
    </source>
</evidence>
<dbReference type="PANTHER" id="PTHR47019:SF1">
    <property type="entry name" value="LIPID II FLIPPASE MURJ"/>
    <property type="match status" value="1"/>
</dbReference>
<evidence type="ECO:0000256" key="2">
    <source>
        <dbReference type="ARBA" id="ARBA00022475"/>
    </source>
</evidence>
<dbReference type="PIRSF" id="PIRSF002869">
    <property type="entry name" value="MviN"/>
    <property type="match status" value="1"/>
</dbReference>
<feature type="transmembrane region" description="Helical" evidence="8">
    <location>
        <begin position="399"/>
        <end position="420"/>
    </location>
</feature>
<keyword evidence="7 8" id="KW-0472">Membrane</keyword>
<dbReference type="InterPro" id="IPR004268">
    <property type="entry name" value="MurJ"/>
</dbReference>
<protein>
    <submittedName>
        <fullName evidence="9">Murein biosynthesis integral membrane protein MurJ</fullName>
    </submittedName>
</protein>
<dbReference type="GO" id="GO:0009252">
    <property type="term" value="P:peptidoglycan biosynthetic process"/>
    <property type="evidence" value="ECO:0007669"/>
    <property type="project" value="UniProtKB-KW"/>
</dbReference>
<dbReference type="PRINTS" id="PR01806">
    <property type="entry name" value="VIRFACTRMVIN"/>
</dbReference>
<dbReference type="EMBL" id="QNBC01000038">
    <property type="protein sequence ID" value="RKX66592.1"/>
    <property type="molecule type" value="Genomic_DNA"/>
</dbReference>
<feature type="transmembrane region" description="Helical" evidence="8">
    <location>
        <begin position="78"/>
        <end position="100"/>
    </location>
</feature>
<dbReference type="AlphaFoldDB" id="A0A660S8W7"/>
<dbReference type="GO" id="GO:0015648">
    <property type="term" value="F:lipid-linked peptidoglycan transporter activity"/>
    <property type="evidence" value="ECO:0007669"/>
    <property type="project" value="TreeGrafter"/>
</dbReference>
<evidence type="ECO:0000313" key="10">
    <source>
        <dbReference type="Proteomes" id="UP000282321"/>
    </source>
</evidence>
<evidence type="ECO:0000256" key="3">
    <source>
        <dbReference type="ARBA" id="ARBA00022692"/>
    </source>
</evidence>
<dbReference type="GO" id="GO:0034204">
    <property type="term" value="P:lipid translocation"/>
    <property type="evidence" value="ECO:0007669"/>
    <property type="project" value="TreeGrafter"/>
</dbReference>
<feature type="transmembrane region" description="Helical" evidence="8">
    <location>
        <begin position="373"/>
        <end position="393"/>
    </location>
</feature>